<reference evidence="2 3" key="1">
    <citation type="submission" date="2018-10" db="EMBL/GenBank/DDBJ databases">
        <title>A high-quality apple genome assembly.</title>
        <authorList>
            <person name="Hu J."/>
        </authorList>
    </citation>
    <scope>NUCLEOTIDE SEQUENCE [LARGE SCALE GENOMIC DNA]</scope>
    <source>
        <strain evidence="3">cv. HFTH1</strain>
        <tissue evidence="2">Young leaf</tissue>
    </source>
</reference>
<evidence type="ECO:0000256" key="1">
    <source>
        <dbReference type="SAM" id="MobiDB-lite"/>
    </source>
</evidence>
<protein>
    <submittedName>
        <fullName evidence="2">Uncharacterized protein</fullName>
    </submittedName>
</protein>
<keyword evidence="3" id="KW-1185">Reference proteome</keyword>
<dbReference type="EMBL" id="RDQH01000329">
    <property type="protein sequence ID" value="RXI03085.1"/>
    <property type="molecule type" value="Genomic_DNA"/>
</dbReference>
<proteinExistence type="predicted"/>
<organism evidence="2 3">
    <name type="scientific">Malus domestica</name>
    <name type="common">Apple</name>
    <name type="synonym">Pyrus malus</name>
    <dbReference type="NCBI Taxonomy" id="3750"/>
    <lineage>
        <taxon>Eukaryota</taxon>
        <taxon>Viridiplantae</taxon>
        <taxon>Streptophyta</taxon>
        <taxon>Embryophyta</taxon>
        <taxon>Tracheophyta</taxon>
        <taxon>Spermatophyta</taxon>
        <taxon>Magnoliopsida</taxon>
        <taxon>eudicotyledons</taxon>
        <taxon>Gunneridae</taxon>
        <taxon>Pentapetalae</taxon>
        <taxon>rosids</taxon>
        <taxon>fabids</taxon>
        <taxon>Rosales</taxon>
        <taxon>Rosaceae</taxon>
        <taxon>Amygdaloideae</taxon>
        <taxon>Maleae</taxon>
        <taxon>Malus</taxon>
    </lineage>
</organism>
<sequence>MLKTTKLEGARCSPDPRLRIISARNRCRPRNPRPCDQQAHLLPAATNKWVGIRLATRRPVLIRLFGVAAVVVVSSESALKASMNSQCLRPKSSSSSLISKKKGKGKKDF</sequence>
<comment type="caution">
    <text evidence="2">The sequence shown here is derived from an EMBL/GenBank/DDBJ whole genome shotgun (WGS) entry which is preliminary data.</text>
</comment>
<dbReference type="Proteomes" id="UP000290289">
    <property type="component" value="Chromosome 3"/>
</dbReference>
<dbReference type="AlphaFoldDB" id="A0A498KB61"/>
<evidence type="ECO:0000313" key="2">
    <source>
        <dbReference type="EMBL" id="RXI03085.1"/>
    </source>
</evidence>
<accession>A0A498KB61</accession>
<feature type="region of interest" description="Disordered" evidence="1">
    <location>
        <begin position="84"/>
        <end position="109"/>
    </location>
</feature>
<name>A0A498KB61_MALDO</name>
<evidence type="ECO:0000313" key="3">
    <source>
        <dbReference type="Proteomes" id="UP000290289"/>
    </source>
</evidence>
<gene>
    <name evidence="2" type="ORF">DVH24_003163</name>
</gene>
<feature type="compositionally biased region" description="Basic residues" evidence="1">
    <location>
        <begin position="99"/>
        <end position="109"/>
    </location>
</feature>